<evidence type="ECO:0000313" key="1">
    <source>
        <dbReference type="EMBL" id="THD19274.1"/>
    </source>
</evidence>
<comment type="caution">
    <text evidence="1">The sequence shown here is derived from an EMBL/GenBank/DDBJ whole genome shotgun (WGS) entry which is preliminary data.</text>
</comment>
<dbReference type="AlphaFoldDB" id="A0A4E0QY18"/>
<dbReference type="EMBL" id="JXXN02006857">
    <property type="protein sequence ID" value="THD19274.1"/>
    <property type="molecule type" value="Genomic_DNA"/>
</dbReference>
<keyword evidence="2" id="KW-1185">Reference proteome</keyword>
<evidence type="ECO:0000313" key="2">
    <source>
        <dbReference type="Proteomes" id="UP000230066"/>
    </source>
</evidence>
<accession>A0A4E0QY18</accession>
<proteinExistence type="predicted"/>
<organism evidence="1 2">
    <name type="scientific">Fasciola hepatica</name>
    <name type="common">Liver fluke</name>
    <dbReference type="NCBI Taxonomy" id="6192"/>
    <lineage>
        <taxon>Eukaryota</taxon>
        <taxon>Metazoa</taxon>
        <taxon>Spiralia</taxon>
        <taxon>Lophotrochozoa</taxon>
        <taxon>Platyhelminthes</taxon>
        <taxon>Trematoda</taxon>
        <taxon>Digenea</taxon>
        <taxon>Plagiorchiida</taxon>
        <taxon>Echinostomata</taxon>
        <taxon>Echinostomatoidea</taxon>
        <taxon>Fasciolidae</taxon>
        <taxon>Fasciola</taxon>
    </lineage>
</organism>
<reference evidence="1" key="1">
    <citation type="submission" date="2019-03" db="EMBL/GenBank/DDBJ databases">
        <title>Improved annotation for the trematode Fasciola hepatica.</title>
        <authorList>
            <person name="Choi Y.-J."/>
            <person name="Martin J."/>
            <person name="Mitreva M."/>
        </authorList>
    </citation>
    <scope>NUCLEOTIDE SEQUENCE [LARGE SCALE GENOMIC DNA]</scope>
</reference>
<dbReference type="Proteomes" id="UP000230066">
    <property type="component" value="Unassembled WGS sequence"/>
</dbReference>
<sequence length="106" mass="12565">MMSCQSAINHSAKKRNASQLYYGDKQKRRKKYVILLKHQQYLKHSMRLATDLLGFVSNRWWWMVGSHLALILDRCHPWVPVQFGNLLWTAKIEISWNGMTFTVMLL</sequence>
<protein>
    <submittedName>
        <fullName evidence="1">Uncharacterized protein</fullName>
    </submittedName>
</protein>
<gene>
    <name evidence="1" type="ORF">D915_009810</name>
</gene>
<name>A0A4E0QY18_FASHE</name>